<dbReference type="RefSeq" id="WP_214662386.1">
    <property type="nucleotide sequence ID" value="NZ_JAECZC010000002.1"/>
</dbReference>
<reference evidence="1 2" key="1">
    <citation type="journal article" date="2021" name="Int. J. Syst. Evol. Microbiol.">
        <title>Amazonocrinis nigriterrae gen. nov., sp. nov., Atlanticothrix silvestris gen. nov., sp. nov. and Dendronalium phyllosphericum gen. nov., sp. nov., nostocacean cyanobacteria from Brazilian environments.</title>
        <authorList>
            <person name="Alvarenga D.O."/>
            <person name="Andreote A.P.D."/>
            <person name="Branco L.H.Z."/>
            <person name="Delbaje E."/>
            <person name="Cruz R.B."/>
            <person name="Varani A.M."/>
            <person name="Fiore M.F."/>
        </authorList>
    </citation>
    <scope>NUCLEOTIDE SEQUENCE [LARGE SCALE GENOMIC DNA]</scope>
    <source>
        <strain evidence="1 2">CENA67</strain>
    </source>
</reference>
<accession>A0A8J7HJY4</accession>
<organism evidence="1 2">
    <name type="scientific">Amazonocrinis nigriterrae CENA67</name>
    <dbReference type="NCBI Taxonomy" id="2794033"/>
    <lineage>
        <taxon>Bacteria</taxon>
        <taxon>Bacillati</taxon>
        <taxon>Cyanobacteriota</taxon>
        <taxon>Cyanophyceae</taxon>
        <taxon>Nostocales</taxon>
        <taxon>Nostocaceae</taxon>
        <taxon>Amazonocrinis</taxon>
        <taxon>Amazonocrinis nigriterrae</taxon>
    </lineage>
</organism>
<sequence>MIIFNSYCGGFLKGDRELLAEGDRLSLLRGFEKGDCRLLQEAIAFLIY</sequence>
<name>A0A8J7HJY4_9NOST</name>
<protein>
    <submittedName>
        <fullName evidence="1">Uncharacterized protein</fullName>
    </submittedName>
</protein>
<dbReference type="AlphaFoldDB" id="A0A8J7HJY4"/>
<evidence type="ECO:0000313" key="1">
    <source>
        <dbReference type="EMBL" id="MBH8560992.1"/>
    </source>
</evidence>
<evidence type="ECO:0000313" key="2">
    <source>
        <dbReference type="Proteomes" id="UP000632766"/>
    </source>
</evidence>
<gene>
    <name evidence="1" type="ORF">I8748_02160</name>
</gene>
<proteinExistence type="predicted"/>
<keyword evidence="2" id="KW-1185">Reference proteome</keyword>
<dbReference type="EMBL" id="JAECZC010000002">
    <property type="protein sequence ID" value="MBH8560992.1"/>
    <property type="molecule type" value="Genomic_DNA"/>
</dbReference>
<dbReference type="Proteomes" id="UP000632766">
    <property type="component" value="Unassembled WGS sequence"/>
</dbReference>
<comment type="caution">
    <text evidence="1">The sequence shown here is derived from an EMBL/GenBank/DDBJ whole genome shotgun (WGS) entry which is preliminary data.</text>
</comment>